<keyword evidence="7" id="KW-1185">Reference proteome</keyword>
<dbReference type="CDD" id="cd03255">
    <property type="entry name" value="ABC_MJ0796_LolCDE_FtsE"/>
    <property type="match status" value="1"/>
</dbReference>
<organism evidence="6 7">
    <name type="scientific">Acetobacterium fimetarium</name>
    <dbReference type="NCBI Taxonomy" id="52691"/>
    <lineage>
        <taxon>Bacteria</taxon>
        <taxon>Bacillati</taxon>
        <taxon>Bacillota</taxon>
        <taxon>Clostridia</taxon>
        <taxon>Eubacteriales</taxon>
        <taxon>Eubacteriaceae</taxon>
        <taxon>Acetobacterium</taxon>
    </lineage>
</organism>
<sequence length="232" mass="25456">MEKQFNLKNITKVYPDHSGGTTALKNATLNFKTGEFIAILGKSGSGKSTLLNMLSGIDRPTSGEIIYDNRPLHSLTESALTAWRGKNIGIIFQFFQLIPTLTILENIILPMDLCSSYPTGNRKNIALDLLNQVEIGEHANKLPVDLSGGQQQRAAIARALANNPPFIVADEPTGNLDTYNANKVVELFRKMTDDGKTIIMVTHDTELAKLTDRIITIEDGIITSDLTSRCIN</sequence>
<dbReference type="PANTHER" id="PTHR42798:SF2">
    <property type="entry name" value="ABC TRANSPORTER ATP-BINDING PROTEIN MG467-RELATED"/>
    <property type="match status" value="1"/>
</dbReference>
<comment type="similarity">
    <text evidence="1">Belongs to the ABC transporter superfamily.</text>
</comment>
<dbReference type="EMBL" id="WJBC01000006">
    <property type="protein sequence ID" value="MBC3803985.1"/>
    <property type="molecule type" value="Genomic_DNA"/>
</dbReference>
<dbReference type="SMART" id="SM00382">
    <property type="entry name" value="AAA"/>
    <property type="match status" value="1"/>
</dbReference>
<evidence type="ECO:0000313" key="6">
    <source>
        <dbReference type="EMBL" id="MBC3803985.1"/>
    </source>
</evidence>
<reference evidence="6 7" key="1">
    <citation type="journal article" date="2020" name="mSystems">
        <title>Defining Genomic and Predicted Metabolic Features of the Acetobacterium Genus.</title>
        <authorList>
            <person name="Ross D.E."/>
            <person name="Marshall C.W."/>
            <person name="Gulliver D."/>
            <person name="May H.D."/>
            <person name="Norman R.S."/>
        </authorList>
    </citation>
    <scope>NUCLEOTIDE SEQUENCE [LARGE SCALE GENOMIC DNA]</scope>
    <source>
        <strain evidence="6 7">DSM 8238</strain>
    </source>
</reference>
<keyword evidence="3" id="KW-0547">Nucleotide-binding</keyword>
<dbReference type="GO" id="GO:0005524">
    <property type="term" value="F:ATP binding"/>
    <property type="evidence" value="ECO:0007669"/>
    <property type="project" value="UniProtKB-KW"/>
</dbReference>
<dbReference type="InterPro" id="IPR027417">
    <property type="entry name" value="P-loop_NTPase"/>
</dbReference>
<evidence type="ECO:0000256" key="1">
    <source>
        <dbReference type="ARBA" id="ARBA00005417"/>
    </source>
</evidence>
<dbReference type="InterPro" id="IPR003593">
    <property type="entry name" value="AAA+_ATPase"/>
</dbReference>
<evidence type="ECO:0000313" key="7">
    <source>
        <dbReference type="Proteomes" id="UP000603234"/>
    </source>
</evidence>
<accession>A0ABR6WTV1</accession>
<dbReference type="Proteomes" id="UP000603234">
    <property type="component" value="Unassembled WGS sequence"/>
</dbReference>
<protein>
    <submittedName>
        <fullName evidence="6">ATP-binding cassette domain-containing protein</fullName>
    </submittedName>
</protein>
<dbReference type="PROSITE" id="PS00211">
    <property type="entry name" value="ABC_TRANSPORTER_1"/>
    <property type="match status" value="1"/>
</dbReference>
<dbReference type="InterPro" id="IPR003439">
    <property type="entry name" value="ABC_transporter-like_ATP-bd"/>
</dbReference>
<feature type="domain" description="ABC transporter" evidence="5">
    <location>
        <begin position="5"/>
        <end position="231"/>
    </location>
</feature>
<gene>
    <name evidence="6" type="ORF">GH808_05985</name>
</gene>
<proteinExistence type="inferred from homology"/>
<dbReference type="Gene3D" id="3.40.50.300">
    <property type="entry name" value="P-loop containing nucleotide triphosphate hydrolases"/>
    <property type="match status" value="1"/>
</dbReference>
<dbReference type="Pfam" id="PF00005">
    <property type="entry name" value="ABC_tran"/>
    <property type="match status" value="1"/>
</dbReference>
<evidence type="ECO:0000256" key="4">
    <source>
        <dbReference type="ARBA" id="ARBA00022840"/>
    </source>
</evidence>
<dbReference type="RefSeq" id="WP_186841873.1">
    <property type="nucleotide sequence ID" value="NZ_WJBC01000006.1"/>
</dbReference>
<dbReference type="InterPro" id="IPR017871">
    <property type="entry name" value="ABC_transporter-like_CS"/>
</dbReference>
<keyword evidence="2" id="KW-0813">Transport</keyword>
<evidence type="ECO:0000256" key="3">
    <source>
        <dbReference type="ARBA" id="ARBA00022741"/>
    </source>
</evidence>
<name>A0ABR6WTV1_9FIRM</name>
<dbReference type="InterPro" id="IPR017911">
    <property type="entry name" value="MacB-like_ATP-bd"/>
</dbReference>
<evidence type="ECO:0000256" key="2">
    <source>
        <dbReference type="ARBA" id="ARBA00022448"/>
    </source>
</evidence>
<evidence type="ECO:0000259" key="5">
    <source>
        <dbReference type="PROSITE" id="PS50893"/>
    </source>
</evidence>
<keyword evidence="4 6" id="KW-0067">ATP-binding</keyword>
<dbReference type="PROSITE" id="PS50893">
    <property type="entry name" value="ABC_TRANSPORTER_2"/>
    <property type="match status" value="1"/>
</dbReference>
<dbReference type="SUPFAM" id="SSF52540">
    <property type="entry name" value="P-loop containing nucleoside triphosphate hydrolases"/>
    <property type="match status" value="1"/>
</dbReference>
<dbReference type="PANTHER" id="PTHR42798">
    <property type="entry name" value="LIPOPROTEIN-RELEASING SYSTEM ATP-BINDING PROTEIN LOLD"/>
    <property type="match status" value="1"/>
</dbReference>
<comment type="caution">
    <text evidence="6">The sequence shown here is derived from an EMBL/GenBank/DDBJ whole genome shotgun (WGS) entry which is preliminary data.</text>
</comment>